<keyword evidence="5" id="KW-0175">Coiled coil</keyword>
<proteinExistence type="inferred from homology"/>
<evidence type="ECO:0000256" key="6">
    <source>
        <dbReference type="SAM" id="MobiDB-lite"/>
    </source>
</evidence>
<evidence type="ECO:0000259" key="7">
    <source>
        <dbReference type="SMART" id="SM00528"/>
    </source>
</evidence>
<evidence type="ECO:0000256" key="4">
    <source>
        <dbReference type="ARBA" id="ARBA00023125"/>
    </source>
</evidence>
<dbReference type="RefSeq" id="WP_156358651.1">
    <property type="nucleotide sequence ID" value="NZ_JAMXAX010000163.1"/>
</dbReference>
<dbReference type="Pfam" id="PF00816">
    <property type="entry name" value="Histone_HNS"/>
    <property type="match status" value="1"/>
</dbReference>
<evidence type="ECO:0000313" key="8">
    <source>
        <dbReference type="EMBL" id="MFC3937959.1"/>
    </source>
</evidence>
<keyword evidence="9" id="KW-1185">Reference proteome</keyword>
<gene>
    <name evidence="8" type="ORF">ACFOW3_25400</name>
</gene>
<name>A0ABV8DIN9_9BURK</name>
<evidence type="ECO:0000256" key="5">
    <source>
        <dbReference type="SAM" id="Coils"/>
    </source>
</evidence>
<sequence length="140" mass="15186">MADTSTAQLEKLEAEHAKRIAALQDIEAQLSALRAANRDAKRAELKKQIADYGFTAADLFEQTKPKRKPRTANKAKEGEAAKPTAEAKYRNPKTGETWSGGRGRKPAWVVEATAKGIDIETFRIPVTPSNGAAETPPKTA</sequence>
<dbReference type="InterPro" id="IPR027444">
    <property type="entry name" value="H-NS_C_dom"/>
</dbReference>
<dbReference type="PANTHER" id="PTHR38097:SF2">
    <property type="entry name" value="DNA-BINDING PROTEIN STPA"/>
    <property type="match status" value="1"/>
</dbReference>
<keyword evidence="4" id="KW-0238">DNA-binding</keyword>
<accession>A0ABV8DIN9</accession>
<feature type="coiled-coil region" evidence="5">
    <location>
        <begin position="9"/>
        <end position="46"/>
    </location>
</feature>
<dbReference type="Gene3D" id="4.10.430.10">
    <property type="entry name" value="Histone-like protein H-NS, C-terminal domain"/>
    <property type="match status" value="1"/>
</dbReference>
<evidence type="ECO:0000256" key="1">
    <source>
        <dbReference type="ARBA" id="ARBA00004453"/>
    </source>
</evidence>
<dbReference type="EMBL" id="JBHSAJ010000155">
    <property type="protein sequence ID" value="MFC3937959.1"/>
    <property type="molecule type" value="Genomic_DNA"/>
</dbReference>
<dbReference type="Proteomes" id="UP001595693">
    <property type="component" value="Unassembled WGS sequence"/>
</dbReference>
<evidence type="ECO:0000256" key="2">
    <source>
        <dbReference type="ARBA" id="ARBA00010610"/>
    </source>
</evidence>
<evidence type="ECO:0000256" key="3">
    <source>
        <dbReference type="ARBA" id="ARBA00022490"/>
    </source>
</evidence>
<comment type="similarity">
    <text evidence="2">Belongs to the histone-like protein H-NS family.</text>
</comment>
<organism evidence="8 9">
    <name type="scientific">Acidovorax facilis</name>
    <dbReference type="NCBI Taxonomy" id="12917"/>
    <lineage>
        <taxon>Bacteria</taxon>
        <taxon>Pseudomonadati</taxon>
        <taxon>Pseudomonadota</taxon>
        <taxon>Betaproteobacteria</taxon>
        <taxon>Burkholderiales</taxon>
        <taxon>Comamonadaceae</taxon>
        <taxon>Acidovorax</taxon>
    </lineage>
</organism>
<comment type="subcellular location">
    <subcellularLocation>
        <location evidence="1">Cytoplasm</location>
        <location evidence="1">Nucleoid</location>
    </subcellularLocation>
</comment>
<dbReference type="PANTHER" id="PTHR38097">
    <property type="match status" value="1"/>
</dbReference>
<evidence type="ECO:0000313" key="9">
    <source>
        <dbReference type="Proteomes" id="UP001595693"/>
    </source>
</evidence>
<keyword evidence="3" id="KW-0963">Cytoplasm</keyword>
<dbReference type="SMART" id="SM00528">
    <property type="entry name" value="HNS"/>
    <property type="match status" value="1"/>
</dbReference>
<dbReference type="SUPFAM" id="SSF81273">
    <property type="entry name" value="H-NS histone-like proteins"/>
    <property type="match status" value="1"/>
</dbReference>
<dbReference type="InterPro" id="IPR037150">
    <property type="entry name" value="H-NS_C_dom_sf"/>
</dbReference>
<protein>
    <submittedName>
        <fullName evidence="8">H-NS family nucleoid-associated regulatory protein</fullName>
    </submittedName>
</protein>
<reference evidence="9" key="1">
    <citation type="journal article" date="2019" name="Int. J. Syst. Evol. Microbiol.">
        <title>The Global Catalogue of Microorganisms (GCM) 10K type strain sequencing project: providing services to taxonomists for standard genome sequencing and annotation.</title>
        <authorList>
            <consortium name="The Broad Institute Genomics Platform"/>
            <consortium name="The Broad Institute Genome Sequencing Center for Infectious Disease"/>
            <person name="Wu L."/>
            <person name="Ma J."/>
        </authorList>
    </citation>
    <scope>NUCLEOTIDE SEQUENCE [LARGE SCALE GENOMIC DNA]</scope>
    <source>
        <strain evidence="9">CCUG 2113</strain>
    </source>
</reference>
<feature type="compositionally biased region" description="Basic and acidic residues" evidence="6">
    <location>
        <begin position="74"/>
        <end position="89"/>
    </location>
</feature>
<feature type="domain" description="DNA-binding protein H-NS-like C-terminal" evidence="7">
    <location>
        <begin position="79"/>
        <end position="124"/>
    </location>
</feature>
<feature type="region of interest" description="Disordered" evidence="6">
    <location>
        <begin position="61"/>
        <end position="104"/>
    </location>
</feature>
<comment type="caution">
    <text evidence="8">The sequence shown here is derived from an EMBL/GenBank/DDBJ whole genome shotgun (WGS) entry which is preliminary data.</text>
</comment>